<dbReference type="InterPro" id="IPR011010">
    <property type="entry name" value="DNA_brk_join_enz"/>
</dbReference>
<name>A0A9D4HR08_DREPO</name>
<reference evidence="2" key="2">
    <citation type="submission" date="2020-11" db="EMBL/GenBank/DDBJ databases">
        <authorList>
            <person name="McCartney M.A."/>
            <person name="Auch B."/>
            <person name="Kono T."/>
            <person name="Mallez S."/>
            <person name="Becker A."/>
            <person name="Gohl D.M."/>
            <person name="Silverstein K.A.T."/>
            <person name="Koren S."/>
            <person name="Bechman K.B."/>
            <person name="Herman A."/>
            <person name="Abrahante J.E."/>
            <person name="Garbe J."/>
        </authorList>
    </citation>
    <scope>NUCLEOTIDE SEQUENCE</scope>
    <source>
        <strain evidence="2">Duluth1</strain>
        <tissue evidence="2">Whole animal</tissue>
    </source>
</reference>
<dbReference type="PANTHER" id="PTHR34605:SF3">
    <property type="entry name" value="P CELL-TYPE AGGLUTINATION PROTEIN MAP4-LIKE-RELATED"/>
    <property type="match status" value="1"/>
</dbReference>
<dbReference type="SUPFAM" id="SSF56349">
    <property type="entry name" value="DNA breaking-rejoining enzymes"/>
    <property type="match status" value="1"/>
</dbReference>
<dbReference type="AlphaFoldDB" id="A0A9D4HR08"/>
<accession>A0A9D4HR08</accession>
<reference evidence="2" key="1">
    <citation type="journal article" date="2019" name="bioRxiv">
        <title>The Genome of the Zebra Mussel, Dreissena polymorpha: A Resource for Invasive Species Research.</title>
        <authorList>
            <person name="McCartney M.A."/>
            <person name="Auch B."/>
            <person name="Kono T."/>
            <person name="Mallez S."/>
            <person name="Zhang Y."/>
            <person name="Obille A."/>
            <person name="Becker A."/>
            <person name="Abrahante J.E."/>
            <person name="Garbe J."/>
            <person name="Badalamenti J.P."/>
            <person name="Herman A."/>
            <person name="Mangelson H."/>
            <person name="Liachko I."/>
            <person name="Sullivan S."/>
            <person name="Sone E.D."/>
            <person name="Koren S."/>
            <person name="Silverstein K.A.T."/>
            <person name="Beckman K.B."/>
            <person name="Gohl D.M."/>
        </authorList>
    </citation>
    <scope>NUCLEOTIDE SEQUENCE</scope>
    <source>
        <strain evidence="2">Duluth1</strain>
        <tissue evidence="2">Whole animal</tissue>
    </source>
</reference>
<sequence length="170" mass="19219">MGFMNVIQRQNLSFTYNGSIVSGISVAVNTYKHSQGHCDTIPLSRQACKQLCPIRAVLRYLRIAPQYPGPLFRFANGEAISTTFFRALLHRCVVASNLDPKLFTAHSLRIWGATHAHSNHMSPSQFSNWVDGNHKHTLNIYDHSLSPYRSYIELIQQLSGRYATIPKTES</sequence>
<comment type="caution">
    <text evidence="2">The sequence shown here is derived from an EMBL/GenBank/DDBJ whole genome shotgun (WGS) entry which is preliminary data.</text>
</comment>
<dbReference type="GO" id="GO:0003677">
    <property type="term" value="F:DNA binding"/>
    <property type="evidence" value="ECO:0007669"/>
    <property type="project" value="InterPro"/>
</dbReference>
<dbReference type="Proteomes" id="UP000828390">
    <property type="component" value="Unassembled WGS sequence"/>
</dbReference>
<dbReference type="InterPro" id="IPR052925">
    <property type="entry name" value="Phage_Integrase-like_Recomb"/>
</dbReference>
<evidence type="ECO:0008006" key="4">
    <source>
        <dbReference type="Google" id="ProtNLM"/>
    </source>
</evidence>
<dbReference type="InterPro" id="IPR013762">
    <property type="entry name" value="Integrase-like_cat_sf"/>
</dbReference>
<dbReference type="Gene3D" id="1.10.443.10">
    <property type="entry name" value="Intergrase catalytic core"/>
    <property type="match status" value="1"/>
</dbReference>
<protein>
    <recommendedName>
        <fullName evidence="4">Tyr recombinase domain-containing protein</fullName>
    </recommendedName>
</protein>
<proteinExistence type="predicted"/>
<dbReference type="GO" id="GO:0006310">
    <property type="term" value="P:DNA recombination"/>
    <property type="evidence" value="ECO:0007669"/>
    <property type="project" value="UniProtKB-KW"/>
</dbReference>
<organism evidence="2 3">
    <name type="scientific">Dreissena polymorpha</name>
    <name type="common">Zebra mussel</name>
    <name type="synonym">Mytilus polymorpha</name>
    <dbReference type="NCBI Taxonomy" id="45954"/>
    <lineage>
        <taxon>Eukaryota</taxon>
        <taxon>Metazoa</taxon>
        <taxon>Spiralia</taxon>
        <taxon>Lophotrochozoa</taxon>
        <taxon>Mollusca</taxon>
        <taxon>Bivalvia</taxon>
        <taxon>Autobranchia</taxon>
        <taxon>Heteroconchia</taxon>
        <taxon>Euheterodonta</taxon>
        <taxon>Imparidentia</taxon>
        <taxon>Neoheterodontei</taxon>
        <taxon>Myida</taxon>
        <taxon>Dreissenoidea</taxon>
        <taxon>Dreissenidae</taxon>
        <taxon>Dreissena</taxon>
    </lineage>
</organism>
<dbReference type="GO" id="GO:0015074">
    <property type="term" value="P:DNA integration"/>
    <property type="evidence" value="ECO:0007669"/>
    <property type="project" value="InterPro"/>
</dbReference>
<evidence type="ECO:0000256" key="1">
    <source>
        <dbReference type="ARBA" id="ARBA00023172"/>
    </source>
</evidence>
<keyword evidence="1" id="KW-0233">DNA recombination</keyword>
<keyword evidence="3" id="KW-1185">Reference proteome</keyword>
<evidence type="ECO:0000313" key="3">
    <source>
        <dbReference type="Proteomes" id="UP000828390"/>
    </source>
</evidence>
<dbReference type="EMBL" id="JAIWYP010000012">
    <property type="protein sequence ID" value="KAH3729897.1"/>
    <property type="molecule type" value="Genomic_DNA"/>
</dbReference>
<dbReference type="PANTHER" id="PTHR34605">
    <property type="entry name" value="PHAGE_INTEGRASE DOMAIN-CONTAINING PROTEIN"/>
    <property type="match status" value="1"/>
</dbReference>
<evidence type="ECO:0000313" key="2">
    <source>
        <dbReference type="EMBL" id="KAH3729897.1"/>
    </source>
</evidence>
<gene>
    <name evidence="2" type="ORF">DPMN_055875</name>
</gene>